<feature type="domain" description="4-oxalocrotonate tautomerase-like" evidence="3">
    <location>
        <begin position="2"/>
        <end position="57"/>
    </location>
</feature>
<gene>
    <name evidence="4" type="ORF">AMJ52_02375</name>
</gene>
<dbReference type="Proteomes" id="UP000051012">
    <property type="component" value="Unassembled WGS sequence"/>
</dbReference>
<dbReference type="EMBL" id="LJNI01000020">
    <property type="protein sequence ID" value="KPJ73962.1"/>
    <property type="molecule type" value="Genomic_DNA"/>
</dbReference>
<dbReference type="PANTHER" id="PTHR35530:SF2">
    <property type="entry name" value="BSL4019 PROTEIN"/>
    <property type="match status" value="1"/>
</dbReference>
<comment type="similarity">
    <text evidence="1">Belongs to the 4-oxalocrotonate tautomerase family.</text>
</comment>
<name>A0A0S7YHA2_UNCT6</name>
<dbReference type="InterPro" id="IPR014347">
    <property type="entry name" value="Tautomerase/MIF_sf"/>
</dbReference>
<keyword evidence="2" id="KW-0413">Isomerase</keyword>
<dbReference type="GO" id="GO:0016853">
    <property type="term" value="F:isomerase activity"/>
    <property type="evidence" value="ECO:0007669"/>
    <property type="project" value="UniProtKB-KW"/>
</dbReference>
<evidence type="ECO:0000313" key="5">
    <source>
        <dbReference type="Proteomes" id="UP000051012"/>
    </source>
</evidence>
<dbReference type="Pfam" id="PF01361">
    <property type="entry name" value="Tautomerase"/>
    <property type="match status" value="1"/>
</dbReference>
<dbReference type="SUPFAM" id="SSF55331">
    <property type="entry name" value="Tautomerase/MIF"/>
    <property type="match status" value="1"/>
</dbReference>
<proteinExistence type="inferred from homology"/>
<dbReference type="Gene3D" id="3.30.429.10">
    <property type="entry name" value="Macrophage Migration Inhibitory Factor"/>
    <property type="match status" value="1"/>
</dbReference>
<evidence type="ECO:0000256" key="1">
    <source>
        <dbReference type="ARBA" id="ARBA00006723"/>
    </source>
</evidence>
<evidence type="ECO:0000256" key="2">
    <source>
        <dbReference type="ARBA" id="ARBA00023235"/>
    </source>
</evidence>
<evidence type="ECO:0000313" key="4">
    <source>
        <dbReference type="EMBL" id="KPJ73962.1"/>
    </source>
</evidence>
<dbReference type="AlphaFoldDB" id="A0A0S7YHA2"/>
<sequence>MPFLEISMWQGFEDHKKEKLISELTDVVMRIVECPKEAVHIIIREESRENWASGGVQHSKKFKKES</sequence>
<comment type="caution">
    <text evidence="4">The sequence shown here is derived from an EMBL/GenBank/DDBJ whole genome shotgun (WGS) entry which is preliminary data.</text>
</comment>
<organism evidence="4 5">
    <name type="scientific">candidate division TA06 bacterium DG_78</name>
    <dbReference type="NCBI Taxonomy" id="1703772"/>
    <lineage>
        <taxon>Bacteria</taxon>
        <taxon>Bacteria division TA06</taxon>
    </lineage>
</organism>
<protein>
    <recommendedName>
        <fullName evidence="3">4-oxalocrotonate tautomerase-like domain-containing protein</fullName>
    </recommendedName>
</protein>
<reference evidence="4 5" key="1">
    <citation type="journal article" date="2015" name="Microbiome">
        <title>Genomic resolution of linkages in carbon, nitrogen, and sulfur cycling among widespread estuary sediment bacteria.</title>
        <authorList>
            <person name="Baker B.J."/>
            <person name="Lazar C.S."/>
            <person name="Teske A.P."/>
            <person name="Dick G.J."/>
        </authorList>
    </citation>
    <scope>NUCLEOTIDE SEQUENCE [LARGE SCALE GENOMIC DNA]</scope>
    <source>
        <strain evidence="4">DG_78</strain>
    </source>
</reference>
<accession>A0A0S7YHA2</accession>
<evidence type="ECO:0000259" key="3">
    <source>
        <dbReference type="Pfam" id="PF01361"/>
    </source>
</evidence>
<dbReference type="InterPro" id="IPR004370">
    <property type="entry name" value="4-OT-like_dom"/>
</dbReference>
<dbReference type="PANTHER" id="PTHR35530">
    <property type="entry name" value="TAUTOMERASE-RELATED"/>
    <property type="match status" value="1"/>
</dbReference>